<dbReference type="RefSeq" id="XP_031927795.1">
    <property type="nucleotide sequence ID" value="XM_032075783.1"/>
</dbReference>
<protein>
    <submittedName>
        <fullName evidence="2">Alpha/beta hydrolase family-domain-containing protein</fullName>
    </submittedName>
</protein>
<dbReference type="Pfam" id="PF00561">
    <property type="entry name" value="Abhydrolase_1"/>
    <property type="match status" value="1"/>
</dbReference>
<gene>
    <name evidence="2" type="ORF">BDV27DRAFT_172160</name>
</gene>
<accession>A0A5N7A4E0</accession>
<reference evidence="2 3" key="1">
    <citation type="submission" date="2019-04" db="EMBL/GenBank/DDBJ databases">
        <title>Friends and foes A comparative genomics studyof 23 Aspergillus species from section Flavi.</title>
        <authorList>
            <consortium name="DOE Joint Genome Institute"/>
            <person name="Kjaerbolling I."/>
            <person name="Vesth T."/>
            <person name="Frisvad J.C."/>
            <person name="Nybo J.L."/>
            <person name="Theobald S."/>
            <person name="Kildgaard S."/>
            <person name="Isbrandt T."/>
            <person name="Kuo A."/>
            <person name="Sato A."/>
            <person name="Lyhne E.K."/>
            <person name="Kogle M.E."/>
            <person name="Wiebenga A."/>
            <person name="Kun R.S."/>
            <person name="Lubbers R.J."/>
            <person name="Makela M.R."/>
            <person name="Barry K."/>
            <person name="Chovatia M."/>
            <person name="Clum A."/>
            <person name="Daum C."/>
            <person name="Haridas S."/>
            <person name="He G."/>
            <person name="LaButti K."/>
            <person name="Lipzen A."/>
            <person name="Mondo S."/>
            <person name="Riley R."/>
            <person name="Salamov A."/>
            <person name="Simmons B.A."/>
            <person name="Magnuson J.K."/>
            <person name="Henrissat B."/>
            <person name="Mortensen U.H."/>
            <person name="Larsen T.O."/>
            <person name="Devries R.P."/>
            <person name="Grigoriev I.V."/>
            <person name="Machida M."/>
            <person name="Baker S.E."/>
            <person name="Andersen M.R."/>
        </authorList>
    </citation>
    <scope>NUCLEOTIDE SEQUENCE [LARGE SCALE GENOMIC DNA]</scope>
    <source>
        <strain evidence="2 3">CBS 763.97</strain>
    </source>
</reference>
<keyword evidence="3" id="KW-1185">Reference proteome</keyword>
<dbReference type="GeneID" id="43660229"/>
<dbReference type="Proteomes" id="UP000326268">
    <property type="component" value="Unassembled WGS sequence"/>
</dbReference>
<feature type="domain" description="AB hydrolase-1" evidence="1">
    <location>
        <begin position="31"/>
        <end position="160"/>
    </location>
</feature>
<dbReference type="AlphaFoldDB" id="A0A5N7A4E0"/>
<dbReference type="SUPFAM" id="SSF53474">
    <property type="entry name" value="alpha/beta-Hydrolases"/>
    <property type="match status" value="1"/>
</dbReference>
<dbReference type="OrthoDB" id="94039at2759"/>
<evidence type="ECO:0000259" key="1">
    <source>
        <dbReference type="Pfam" id="PF00561"/>
    </source>
</evidence>
<dbReference type="GO" id="GO:0016787">
    <property type="term" value="F:hydrolase activity"/>
    <property type="evidence" value="ECO:0007669"/>
    <property type="project" value="UniProtKB-KW"/>
</dbReference>
<proteinExistence type="predicted"/>
<sequence length="363" mass="42231">MLHFNVVEHTVPCHHIRERPGEVYEPLWDDVYEEMSALKRRIRSIWIADVSHQGQSGVLNEPSWMDHARDLLGLIHRYQSDMPHPIIGVGHSMGGVQLAHLALIHPSLFQSLILIEPPLRRENPSKKYALGSTYRRDLWPSREDAINRFRANKVFKDFDAHAFDDFVEYELRDLPTELYPRYENHGTTPVSLTTTKAQELYTYLWPTYQDGKVGLREGEWRREMRPEDREEGHPFYRPVFLFHRLPQLRPSVLCIFGERSEISTTPVRRERLEMTGSGVGGSGGTHRGRVKEVVLPTGHLVPMENVWECARVSASFSHFELTRWETDQHEFIQEWNAKPRADKIVVDDKWKENIGSVAGKPRI</sequence>
<dbReference type="Gene3D" id="3.40.50.1820">
    <property type="entry name" value="alpha/beta hydrolase"/>
    <property type="match status" value="1"/>
</dbReference>
<dbReference type="InterPro" id="IPR000073">
    <property type="entry name" value="AB_hydrolase_1"/>
</dbReference>
<name>A0A5N7A4E0_9EURO</name>
<dbReference type="InterPro" id="IPR029058">
    <property type="entry name" value="AB_hydrolase_fold"/>
</dbReference>
<evidence type="ECO:0000313" key="2">
    <source>
        <dbReference type="EMBL" id="KAE8364714.1"/>
    </source>
</evidence>
<dbReference type="EMBL" id="ML737645">
    <property type="protein sequence ID" value="KAE8364714.1"/>
    <property type="molecule type" value="Genomic_DNA"/>
</dbReference>
<keyword evidence="2" id="KW-0378">Hydrolase</keyword>
<organism evidence="2 3">
    <name type="scientific">Aspergillus caelatus</name>
    <dbReference type="NCBI Taxonomy" id="61420"/>
    <lineage>
        <taxon>Eukaryota</taxon>
        <taxon>Fungi</taxon>
        <taxon>Dikarya</taxon>
        <taxon>Ascomycota</taxon>
        <taxon>Pezizomycotina</taxon>
        <taxon>Eurotiomycetes</taxon>
        <taxon>Eurotiomycetidae</taxon>
        <taxon>Eurotiales</taxon>
        <taxon>Aspergillaceae</taxon>
        <taxon>Aspergillus</taxon>
        <taxon>Aspergillus subgen. Circumdati</taxon>
    </lineage>
</organism>
<evidence type="ECO:0000313" key="3">
    <source>
        <dbReference type="Proteomes" id="UP000326268"/>
    </source>
</evidence>